<dbReference type="Gene3D" id="2.120.10.30">
    <property type="entry name" value="TolB, C-terminal domain"/>
    <property type="match status" value="1"/>
</dbReference>
<reference evidence="1" key="1">
    <citation type="submission" date="2023-02" db="EMBL/GenBank/DDBJ databases">
        <title>Georgenia sp.10Sc9-8, isolated from a soil sample collected from the Taklamakan desert.</title>
        <authorList>
            <person name="Liu S."/>
        </authorList>
    </citation>
    <scope>NUCLEOTIDE SEQUENCE</scope>
    <source>
        <strain evidence="1">10Sc9-8</strain>
    </source>
</reference>
<dbReference type="SUPFAM" id="SSF101898">
    <property type="entry name" value="NHL repeat"/>
    <property type="match status" value="1"/>
</dbReference>
<accession>A0ABT5TVC2</accession>
<gene>
    <name evidence="1" type="ORF">PU560_05950</name>
</gene>
<sequence length="326" mass="33702">PGQAYDITATPSGSVLVGVDDTVHEITRSGLREVGVVPSPTPVNGLAARGARSAFAASAGVNEGAGAAVWQVNPGGARMIADIQAYEREHDPDVRQGSQWKDPECEVLPLPDGTIGSPGPQSNPYKLTRVSGDEVLLADAAGNTVLSVRQNGTVETVAVLDPPVDETGAWREFYTLADGTPCYVQPVPTAVAVGPDGAVYVGELTGEPAVPGWSRIWRIEPGARGVTCPSAECTVAFDGLTSVVDLEVAPDGDLIVVELEQAGWLAGPDEAVGGAVLTCTLGSGQCETVHAGLPTPNAVTVDKRGDVWLLENILGAEPTVRRLTMP</sequence>
<organism evidence="1 2">
    <name type="scientific">Georgenia halotolerans</name>
    <dbReference type="NCBI Taxonomy" id="3028317"/>
    <lineage>
        <taxon>Bacteria</taxon>
        <taxon>Bacillati</taxon>
        <taxon>Actinomycetota</taxon>
        <taxon>Actinomycetes</taxon>
        <taxon>Micrococcales</taxon>
        <taxon>Bogoriellaceae</taxon>
        <taxon>Georgenia</taxon>
    </lineage>
</organism>
<dbReference type="NCBIfam" id="NF033206">
    <property type="entry name" value="ScyE_fam"/>
    <property type="match status" value="1"/>
</dbReference>
<proteinExistence type="predicted"/>
<dbReference type="InterPro" id="IPR048031">
    <property type="entry name" value="ScyD/ScyE-like"/>
</dbReference>
<dbReference type="Proteomes" id="UP001165561">
    <property type="component" value="Unassembled WGS sequence"/>
</dbReference>
<keyword evidence="2" id="KW-1185">Reference proteome</keyword>
<dbReference type="EMBL" id="JARACI010000748">
    <property type="protein sequence ID" value="MDD9206013.1"/>
    <property type="molecule type" value="Genomic_DNA"/>
</dbReference>
<name>A0ABT5TVC2_9MICO</name>
<dbReference type="InterPro" id="IPR011042">
    <property type="entry name" value="6-blade_b-propeller_TolB-like"/>
</dbReference>
<evidence type="ECO:0000313" key="1">
    <source>
        <dbReference type="EMBL" id="MDD9206013.1"/>
    </source>
</evidence>
<evidence type="ECO:0000313" key="2">
    <source>
        <dbReference type="Proteomes" id="UP001165561"/>
    </source>
</evidence>
<comment type="caution">
    <text evidence="1">The sequence shown here is derived from an EMBL/GenBank/DDBJ whole genome shotgun (WGS) entry which is preliminary data.</text>
</comment>
<feature type="non-terminal residue" evidence="1">
    <location>
        <position position="1"/>
    </location>
</feature>
<protein>
    <submittedName>
        <fullName evidence="1">ScyD/ScyE family protein</fullName>
    </submittedName>
</protein>